<dbReference type="SUPFAM" id="SSF53720">
    <property type="entry name" value="ALDH-like"/>
    <property type="match status" value="1"/>
</dbReference>
<evidence type="ECO:0000256" key="1">
    <source>
        <dbReference type="ARBA" id="ARBA00009986"/>
    </source>
</evidence>
<dbReference type="InterPro" id="IPR016161">
    <property type="entry name" value="Ald_DH/histidinol_DH"/>
</dbReference>
<feature type="domain" description="Aldehyde dehydrogenase" evidence="3">
    <location>
        <begin position="33"/>
        <end position="473"/>
    </location>
</feature>
<dbReference type="InterPro" id="IPR016163">
    <property type="entry name" value="Ald_DH_C"/>
</dbReference>
<keyword evidence="5" id="KW-1185">Reference proteome</keyword>
<dbReference type="PANTHER" id="PTHR42991">
    <property type="entry name" value="ALDEHYDE DEHYDROGENASE"/>
    <property type="match status" value="1"/>
</dbReference>
<comment type="caution">
    <text evidence="4">The sequence shown here is derived from an EMBL/GenBank/DDBJ whole genome shotgun (WGS) entry which is preliminary data.</text>
</comment>
<dbReference type="InterPro" id="IPR051020">
    <property type="entry name" value="ALDH-related_metabolic_enz"/>
</dbReference>
<protein>
    <submittedName>
        <fullName evidence="4">Aldehyde dehydrogenase family protein</fullName>
    </submittedName>
</protein>
<dbReference type="Gene3D" id="3.40.309.10">
    <property type="entry name" value="Aldehyde Dehydrogenase, Chain A, domain 2"/>
    <property type="match status" value="1"/>
</dbReference>
<dbReference type="Gene3D" id="3.40.605.10">
    <property type="entry name" value="Aldehyde Dehydrogenase, Chain A, domain 1"/>
    <property type="match status" value="1"/>
</dbReference>
<organism evidence="4 5">
    <name type="scientific">Corticicoccus populi</name>
    <dbReference type="NCBI Taxonomy" id="1812821"/>
    <lineage>
        <taxon>Bacteria</taxon>
        <taxon>Bacillati</taxon>
        <taxon>Bacillota</taxon>
        <taxon>Bacilli</taxon>
        <taxon>Bacillales</taxon>
        <taxon>Staphylococcaceae</taxon>
        <taxon>Corticicoccus</taxon>
    </lineage>
</organism>
<dbReference type="RefSeq" id="WP_377775146.1">
    <property type="nucleotide sequence ID" value="NZ_JBHUOQ010000004.1"/>
</dbReference>
<reference evidence="5" key="1">
    <citation type="journal article" date="2019" name="Int. J. Syst. Evol. Microbiol.">
        <title>The Global Catalogue of Microorganisms (GCM) 10K type strain sequencing project: providing services to taxonomists for standard genome sequencing and annotation.</title>
        <authorList>
            <consortium name="The Broad Institute Genomics Platform"/>
            <consortium name="The Broad Institute Genome Sequencing Center for Infectious Disease"/>
            <person name="Wu L."/>
            <person name="Ma J."/>
        </authorList>
    </citation>
    <scope>NUCLEOTIDE SEQUENCE [LARGE SCALE GENOMIC DNA]</scope>
    <source>
        <strain evidence="5">KCTC 33575</strain>
    </source>
</reference>
<comment type="similarity">
    <text evidence="1">Belongs to the aldehyde dehydrogenase family.</text>
</comment>
<dbReference type="Proteomes" id="UP001597519">
    <property type="component" value="Unassembled WGS sequence"/>
</dbReference>
<name>A0ABW5WZ60_9STAP</name>
<dbReference type="InterPro" id="IPR015590">
    <property type="entry name" value="Aldehyde_DH_dom"/>
</dbReference>
<keyword evidence="2" id="KW-0560">Oxidoreductase</keyword>
<dbReference type="EMBL" id="JBHUOQ010000004">
    <property type="protein sequence ID" value="MFD2831173.1"/>
    <property type="molecule type" value="Genomic_DNA"/>
</dbReference>
<sequence length="478" mass="53050">MSLLKILGDEINLSHLNQLPEYSYEYSGELKALQIKAFNQEVVKKVIADSEKAYEGYRRVTAFERSEILFELSRLLHEHREVMARIISLEAKKPIKLARAEVDRTVATLKFSGIEASKLEGETIPLDAAPNGAGRETLVKPEPVGIVYAVTPFNFPLNLAMHKIGPALAAGNTIIVKPSEKTPFSTLFMNTLFKKSSLPENVVQVVTGDGKEITDYVLQQEEIKKISFTGSVPVGKLIKSKVGLKKLTLELGSTSPVYIDDVEESLLDEIASKVINGAFSYNGQVCISTQKVYIHENIYESFVGSMIEKAEALKYGHPLEENVDYTDLIDKNSQERILSWIEEAVNTGAKLLTGGKKIKGGVTPTLITNVGEQMKLCTQEVFGPVLVVRKIKKEENIVKLLNSSDNGLNAGIFSNDMKFVMNAANELDYGQVLINDVPTLRFDNMPYSGRKNSGYGVEGVKYAVREMMQSKMISYNYK</sequence>
<evidence type="ECO:0000259" key="3">
    <source>
        <dbReference type="Pfam" id="PF00171"/>
    </source>
</evidence>
<evidence type="ECO:0000313" key="4">
    <source>
        <dbReference type="EMBL" id="MFD2831173.1"/>
    </source>
</evidence>
<evidence type="ECO:0000313" key="5">
    <source>
        <dbReference type="Proteomes" id="UP001597519"/>
    </source>
</evidence>
<dbReference type="PANTHER" id="PTHR42991:SF1">
    <property type="entry name" value="ALDEHYDE DEHYDROGENASE"/>
    <property type="match status" value="1"/>
</dbReference>
<evidence type="ECO:0000256" key="2">
    <source>
        <dbReference type="ARBA" id="ARBA00023002"/>
    </source>
</evidence>
<accession>A0ABW5WZ60</accession>
<gene>
    <name evidence="4" type="ORF">ACFSX4_11925</name>
</gene>
<proteinExistence type="inferred from homology"/>
<dbReference type="InterPro" id="IPR016162">
    <property type="entry name" value="Ald_DH_N"/>
</dbReference>
<dbReference type="Pfam" id="PF00171">
    <property type="entry name" value="Aldedh"/>
    <property type="match status" value="1"/>
</dbReference>